<dbReference type="InterPro" id="IPR003691">
    <property type="entry name" value="FluC"/>
</dbReference>
<evidence type="ECO:0000256" key="4">
    <source>
        <dbReference type="ARBA" id="ARBA00022989"/>
    </source>
</evidence>
<evidence type="ECO:0000256" key="3">
    <source>
        <dbReference type="ARBA" id="ARBA00022692"/>
    </source>
</evidence>
<sequence length="56" mass="6031">MLFLATGLMGGLTTFSTFSYETVILIEGGKFVFAALNIILNLFLSLIGLSIGKFLI</sequence>
<keyword evidence="6" id="KW-0407">Ion channel</keyword>
<evidence type="ECO:0000256" key="1">
    <source>
        <dbReference type="ARBA" id="ARBA00004651"/>
    </source>
</evidence>
<keyword evidence="12" id="KW-1185">Reference proteome</keyword>
<dbReference type="Pfam" id="PF02537">
    <property type="entry name" value="CRCB"/>
    <property type="match status" value="1"/>
</dbReference>
<evidence type="ECO:0000256" key="10">
    <source>
        <dbReference type="RuleBase" id="RU004340"/>
    </source>
</evidence>
<keyword evidence="5 10" id="KW-0472">Membrane</keyword>
<evidence type="ECO:0000256" key="5">
    <source>
        <dbReference type="ARBA" id="ARBA00023136"/>
    </source>
</evidence>
<evidence type="ECO:0000256" key="6">
    <source>
        <dbReference type="ARBA" id="ARBA00023303"/>
    </source>
</evidence>
<evidence type="ECO:0000256" key="7">
    <source>
        <dbReference type="ARBA" id="ARBA00035120"/>
    </source>
</evidence>
<gene>
    <name evidence="11" type="primary">crcB</name>
    <name evidence="11" type="ORF">TEMA_25830</name>
</gene>
<comment type="function">
    <text evidence="9">Fluoride-specific ion channel. Important for reducing fluoride concentration in the cell, thus reducing its toxicity.</text>
</comment>
<comment type="catalytic activity">
    <reaction evidence="8">
        <text>fluoride(in) = fluoride(out)</text>
        <dbReference type="Rhea" id="RHEA:76159"/>
        <dbReference type="ChEBI" id="CHEBI:17051"/>
    </reaction>
    <physiologicalReaction direction="left-to-right" evidence="8">
        <dbReference type="Rhea" id="RHEA:76160"/>
    </physiologicalReaction>
</comment>
<evidence type="ECO:0000256" key="8">
    <source>
        <dbReference type="ARBA" id="ARBA00035585"/>
    </source>
</evidence>
<keyword evidence="3 10" id="KW-0812">Transmembrane</keyword>
<evidence type="ECO:0000256" key="2">
    <source>
        <dbReference type="ARBA" id="ARBA00022475"/>
    </source>
</evidence>
<dbReference type="Proteomes" id="UP001235030">
    <property type="component" value="Chromosome"/>
</dbReference>
<protein>
    <recommendedName>
        <fullName evidence="10">Fluoride-specific ion channel</fullName>
    </recommendedName>
</protein>
<keyword evidence="6" id="KW-0406">Ion transport</keyword>
<evidence type="ECO:0000313" key="11">
    <source>
        <dbReference type="EMBL" id="WMT82225.1"/>
    </source>
</evidence>
<feature type="transmembrane region" description="Helical" evidence="10">
    <location>
        <begin position="29"/>
        <end position="51"/>
    </location>
</feature>
<keyword evidence="6" id="KW-0813">Transport</keyword>
<dbReference type="EMBL" id="CP101637">
    <property type="protein sequence ID" value="WMT82225.1"/>
    <property type="molecule type" value="Genomic_DNA"/>
</dbReference>
<comment type="similarity">
    <text evidence="7 10">Belongs to the fluoride channel Fluc/FEX (TC 1.A.43) family.</text>
</comment>
<organism evidence="11 12">
    <name type="scientific">Terrisporobacter mayombei</name>
    <dbReference type="NCBI Taxonomy" id="1541"/>
    <lineage>
        <taxon>Bacteria</taxon>
        <taxon>Bacillati</taxon>
        <taxon>Bacillota</taxon>
        <taxon>Clostridia</taxon>
        <taxon>Peptostreptococcales</taxon>
        <taxon>Peptostreptococcaceae</taxon>
        <taxon>Terrisporobacter</taxon>
    </lineage>
</organism>
<proteinExistence type="inferred from homology"/>
<dbReference type="RefSeq" id="WP_228105778.1">
    <property type="nucleotide sequence ID" value="NZ_CP101637.1"/>
</dbReference>
<accession>A0ABY9Q5A5</accession>
<comment type="subcellular location">
    <subcellularLocation>
        <location evidence="1">Cell membrane</location>
        <topology evidence="1">Multi-pass membrane protein</topology>
    </subcellularLocation>
</comment>
<keyword evidence="2" id="KW-1003">Cell membrane</keyword>
<keyword evidence="4 10" id="KW-1133">Transmembrane helix</keyword>
<evidence type="ECO:0000256" key="9">
    <source>
        <dbReference type="ARBA" id="ARBA00049940"/>
    </source>
</evidence>
<evidence type="ECO:0000313" key="12">
    <source>
        <dbReference type="Proteomes" id="UP001235030"/>
    </source>
</evidence>
<reference evidence="11 12" key="1">
    <citation type="submission" date="2022-07" db="EMBL/GenBank/DDBJ databases">
        <title>Genome sequence of Terrisporobacter mayombei DSM6539.</title>
        <authorList>
            <person name="Boeer T."/>
            <person name="Bengelsdorf F.R."/>
            <person name="Daniel R."/>
            <person name="Poehlein A."/>
        </authorList>
    </citation>
    <scope>NUCLEOTIDE SEQUENCE [LARGE SCALE GENOMIC DNA]</scope>
    <source>
        <strain evidence="11 12">DSM 6539</strain>
    </source>
</reference>
<comment type="caution">
    <text evidence="10">Lacks conserved residue(s) required for the propagation of feature annotation.</text>
</comment>
<name>A0ABY9Q5A5_9FIRM</name>